<proteinExistence type="predicted"/>
<accession>A0A3D8K0P4</accession>
<dbReference type="SUPFAM" id="SSF56529">
    <property type="entry name" value="FAH"/>
    <property type="match status" value="1"/>
</dbReference>
<evidence type="ECO:0000313" key="1">
    <source>
        <dbReference type="EMBL" id="RDU98848.1"/>
    </source>
</evidence>
<evidence type="ECO:0000313" key="2">
    <source>
        <dbReference type="Proteomes" id="UP000256838"/>
    </source>
</evidence>
<dbReference type="Pfam" id="PF11010">
    <property type="entry name" value="DUF2848"/>
    <property type="match status" value="1"/>
</dbReference>
<comment type="caution">
    <text evidence="1">The sequence shown here is derived from an EMBL/GenBank/DDBJ whole genome shotgun (WGS) entry which is preliminary data.</text>
</comment>
<dbReference type="GO" id="GO:0003824">
    <property type="term" value="F:catalytic activity"/>
    <property type="evidence" value="ECO:0007669"/>
    <property type="project" value="InterPro"/>
</dbReference>
<name>A0A3D8K0P4_9BURK</name>
<dbReference type="AlphaFoldDB" id="A0A3D8K0P4"/>
<dbReference type="Proteomes" id="UP000256838">
    <property type="component" value="Unassembled WGS sequence"/>
</dbReference>
<sequence length="229" mass="25380">MKTITFAVEHGTGKTERAITVDTLVIAGWTGRDTVAMERHIRELEELGVRRPEYTPVFYRVAADRLGPFAQMQVTGDESSGEVEFVLLHDRGEIFVGIASDHTDRQVETYGITVSKQMCDKPCANTLWRLADVADHWDDLVLRSYATIDGERVLYQEGKVTAMRSPDDLLRRFGSRGGQFADGTAMLCGTLAAIGGIRPAERFEIELHDPVLGRTLKHGYAIETLPVAG</sequence>
<keyword evidence="2" id="KW-1185">Reference proteome</keyword>
<organism evidence="1 2">
    <name type="scientific">Trinickia dinghuensis</name>
    <dbReference type="NCBI Taxonomy" id="2291023"/>
    <lineage>
        <taxon>Bacteria</taxon>
        <taxon>Pseudomonadati</taxon>
        <taxon>Pseudomonadota</taxon>
        <taxon>Betaproteobacteria</taxon>
        <taxon>Burkholderiales</taxon>
        <taxon>Burkholderiaceae</taxon>
        <taxon>Trinickia</taxon>
    </lineage>
</organism>
<dbReference type="RefSeq" id="WP_115533664.1">
    <property type="nucleotide sequence ID" value="NZ_QRGA01000006.1"/>
</dbReference>
<reference evidence="1 2" key="1">
    <citation type="submission" date="2018-08" db="EMBL/GenBank/DDBJ databases">
        <title>Paraburkholderia sp. DHOM06 isolated from forest soil.</title>
        <authorList>
            <person name="Gao Z.-H."/>
            <person name="Qiu L.-H."/>
        </authorList>
    </citation>
    <scope>NUCLEOTIDE SEQUENCE [LARGE SCALE GENOMIC DNA]</scope>
    <source>
        <strain evidence="1 2">DHOM06</strain>
    </source>
</reference>
<dbReference type="InterPro" id="IPR036663">
    <property type="entry name" value="Fumarylacetoacetase_C_sf"/>
</dbReference>
<dbReference type="EMBL" id="QRGA01000006">
    <property type="protein sequence ID" value="RDU98848.1"/>
    <property type="molecule type" value="Genomic_DNA"/>
</dbReference>
<gene>
    <name evidence="1" type="ORF">DWV00_11350</name>
</gene>
<dbReference type="OrthoDB" id="9792678at2"/>
<dbReference type="InterPro" id="IPR021269">
    <property type="entry name" value="DUF2848"/>
</dbReference>
<protein>
    <submittedName>
        <fullName evidence="1">DUF2848 domain-containing protein</fullName>
    </submittedName>
</protein>